<sequence>MPHWFDPSTSPVRVFEDHYQAVLAVAVFPDRQCMVTASSDSWLRMWDLRAGTLMKMMAGHKSEVWALAVSRDGQMIASGDEKGEAIAWHGTTGEFLTQAIKGQSGIISLDFSPSGTVLATISMDQKAKLWDTKTWQLQGSPILCNDRVFCVRYSPSGGHLAIATASNIEIYNPGTRHRVAKFNGQCSYNCSLAWTPDGTGLLSSGNHEDPTIREWDTSTWEQVGDAWLGHTDDVNFIAIHPTGTLVVSASDDKQIRLWRLSDQRTVSIFQHSDRVCCVTFSMDGKHILGGGDDEKISEWAVDKDALPKETPKAKLFSHCYSVMF</sequence>
<feature type="repeat" description="WD" evidence="3">
    <location>
        <begin position="106"/>
        <end position="134"/>
    </location>
</feature>
<dbReference type="PANTHER" id="PTHR19848">
    <property type="entry name" value="WD40 REPEAT PROTEIN"/>
    <property type="match status" value="1"/>
</dbReference>
<feature type="repeat" description="WD" evidence="3">
    <location>
        <begin position="15"/>
        <end position="56"/>
    </location>
</feature>
<dbReference type="InterPro" id="IPR001680">
    <property type="entry name" value="WD40_rpt"/>
</dbReference>
<keyword evidence="1 3" id="KW-0853">WD repeat</keyword>
<organism evidence="4 5">
    <name type="scientific">Suillus luteus UH-Slu-Lm8-n1</name>
    <dbReference type="NCBI Taxonomy" id="930992"/>
    <lineage>
        <taxon>Eukaryota</taxon>
        <taxon>Fungi</taxon>
        <taxon>Dikarya</taxon>
        <taxon>Basidiomycota</taxon>
        <taxon>Agaricomycotina</taxon>
        <taxon>Agaricomycetes</taxon>
        <taxon>Agaricomycetidae</taxon>
        <taxon>Boletales</taxon>
        <taxon>Suillineae</taxon>
        <taxon>Suillaceae</taxon>
        <taxon>Suillus</taxon>
    </lineage>
</organism>
<keyword evidence="5" id="KW-1185">Reference proteome</keyword>
<dbReference type="PRINTS" id="PR00320">
    <property type="entry name" value="GPROTEINBRPT"/>
</dbReference>
<dbReference type="OrthoDB" id="2690521at2759"/>
<dbReference type="STRING" id="930992.A0A0D0APM6"/>
<dbReference type="InterPro" id="IPR015943">
    <property type="entry name" value="WD40/YVTN_repeat-like_dom_sf"/>
</dbReference>
<dbReference type="SUPFAM" id="SSF50978">
    <property type="entry name" value="WD40 repeat-like"/>
    <property type="match status" value="1"/>
</dbReference>
<reference evidence="5" key="2">
    <citation type="submission" date="2015-01" db="EMBL/GenBank/DDBJ databases">
        <title>Evolutionary Origins and Diversification of the Mycorrhizal Mutualists.</title>
        <authorList>
            <consortium name="DOE Joint Genome Institute"/>
            <consortium name="Mycorrhizal Genomics Consortium"/>
            <person name="Kohler A."/>
            <person name="Kuo A."/>
            <person name="Nagy L.G."/>
            <person name="Floudas D."/>
            <person name="Copeland A."/>
            <person name="Barry K.W."/>
            <person name="Cichocki N."/>
            <person name="Veneault-Fourrey C."/>
            <person name="LaButti K."/>
            <person name="Lindquist E.A."/>
            <person name="Lipzen A."/>
            <person name="Lundell T."/>
            <person name="Morin E."/>
            <person name="Murat C."/>
            <person name="Riley R."/>
            <person name="Ohm R."/>
            <person name="Sun H."/>
            <person name="Tunlid A."/>
            <person name="Henrissat B."/>
            <person name="Grigoriev I.V."/>
            <person name="Hibbett D.S."/>
            <person name="Martin F."/>
        </authorList>
    </citation>
    <scope>NUCLEOTIDE SEQUENCE [LARGE SCALE GENOMIC DNA]</scope>
    <source>
        <strain evidence="5">UH-Slu-Lm8-n1</strain>
    </source>
</reference>
<accession>A0A0D0APM6</accession>
<dbReference type="SMART" id="SM00320">
    <property type="entry name" value="WD40"/>
    <property type="match status" value="7"/>
</dbReference>
<keyword evidence="2" id="KW-0677">Repeat</keyword>
<reference evidence="4 5" key="1">
    <citation type="submission" date="2014-04" db="EMBL/GenBank/DDBJ databases">
        <authorList>
            <consortium name="DOE Joint Genome Institute"/>
            <person name="Kuo A."/>
            <person name="Ruytinx J."/>
            <person name="Rineau F."/>
            <person name="Colpaert J."/>
            <person name="Kohler A."/>
            <person name="Nagy L.G."/>
            <person name="Floudas D."/>
            <person name="Copeland A."/>
            <person name="Barry K.W."/>
            <person name="Cichocki N."/>
            <person name="Veneault-Fourrey C."/>
            <person name="LaButti K."/>
            <person name="Lindquist E.A."/>
            <person name="Lipzen A."/>
            <person name="Lundell T."/>
            <person name="Morin E."/>
            <person name="Murat C."/>
            <person name="Sun H."/>
            <person name="Tunlid A."/>
            <person name="Henrissat B."/>
            <person name="Grigoriev I.V."/>
            <person name="Hibbett D.S."/>
            <person name="Martin F."/>
            <person name="Nordberg H.P."/>
            <person name="Cantor M.N."/>
            <person name="Hua S.X."/>
        </authorList>
    </citation>
    <scope>NUCLEOTIDE SEQUENCE [LARGE SCALE GENOMIC DNA]</scope>
    <source>
        <strain evidence="4 5">UH-Slu-Lm8-n1</strain>
    </source>
</reference>
<dbReference type="InterPro" id="IPR019775">
    <property type="entry name" value="WD40_repeat_CS"/>
</dbReference>
<evidence type="ECO:0000313" key="4">
    <source>
        <dbReference type="EMBL" id="KIK43741.1"/>
    </source>
</evidence>
<dbReference type="InParanoid" id="A0A0D0APM6"/>
<dbReference type="InterPro" id="IPR020472">
    <property type="entry name" value="WD40_PAC1"/>
</dbReference>
<dbReference type="InterPro" id="IPR036322">
    <property type="entry name" value="WD40_repeat_dom_sf"/>
</dbReference>
<dbReference type="Proteomes" id="UP000054485">
    <property type="component" value="Unassembled WGS sequence"/>
</dbReference>
<dbReference type="CDD" id="cd00200">
    <property type="entry name" value="WD40"/>
    <property type="match status" value="1"/>
</dbReference>
<protein>
    <recommendedName>
        <fullName evidence="6">WD40 repeat-like protein</fullName>
    </recommendedName>
</protein>
<dbReference type="Gene3D" id="2.130.10.10">
    <property type="entry name" value="YVTN repeat-like/Quinoprotein amine dehydrogenase"/>
    <property type="match status" value="2"/>
</dbReference>
<dbReference type="Pfam" id="PF00400">
    <property type="entry name" value="WD40"/>
    <property type="match status" value="6"/>
</dbReference>
<evidence type="ECO:0000313" key="5">
    <source>
        <dbReference type="Proteomes" id="UP000054485"/>
    </source>
</evidence>
<dbReference type="EMBL" id="KN835205">
    <property type="protein sequence ID" value="KIK43741.1"/>
    <property type="molecule type" value="Genomic_DNA"/>
</dbReference>
<gene>
    <name evidence="4" type="ORF">CY34DRAFT_803478</name>
</gene>
<evidence type="ECO:0000256" key="1">
    <source>
        <dbReference type="ARBA" id="ARBA00022574"/>
    </source>
</evidence>
<evidence type="ECO:0000256" key="3">
    <source>
        <dbReference type="PROSITE-ProRule" id="PRU00221"/>
    </source>
</evidence>
<feature type="repeat" description="WD" evidence="3">
    <location>
        <begin position="268"/>
        <end position="309"/>
    </location>
</feature>
<evidence type="ECO:0008006" key="6">
    <source>
        <dbReference type="Google" id="ProtNLM"/>
    </source>
</evidence>
<dbReference type="PANTHER" id="PTHR19848:SF8">
    <property type="entry name" value="F-BOX AND WD REPEAT DOMAIN CONTAINING 7"/>
    <property type="match status" value="1"/>
</dbReference>
<name>A0A0D0APM6_9AGAM</name>
<dbReference type="HOGENOM" id="CLU_000288_57_33_1"/>
<evidence type="ECO:0000256" key="2">
    <source>
        <dbReference type="ARBA" id="ARBA00022737"/>
    </source>
</evidence>
<dbReference type="PROSITE" id="PS00678">
    <property type="entry name" value="WD_REPEATS_1"/>
    <property type="match status" value="2"/>
</dbReference>
<feature type="repeat" description="WD" evidence="3">
    <location>
        <begin position="57"/>
        <end position="98"/>
    </location>
</feature>
<feature type="repeat" description="WD" evidence="3">
    <location>
        <begin position="227"/>
        <end position="268"/>
    </location>
</feature>
<dbReference type="PROSITE" id="PS50082">
    <property type="entry name" value="WD_REPEATS_2"/>
    <property type="match status" value="5"/>
</dbReference>
<proteinExistence type="predicted"/>
<dbReference type="PROSITE" id="PS50294">
    <property type="entry name" value="WD_REPEATS_REGION"/>
    <property type="match status" value="2"/>
</dbReference>
<dbReference type="AlphaFoldDB" id="A0A0D0APM6"/>